<keyword evidence="2" id="KW-1185">Reference proteome</keyword>
<evidence type="ECO:0000313" key="2">
    <source>
        <dbReference type="Proteomes" id="UP000289738"/>
    </source>
</evidence>
<sequence>MTNYETLEAECIHQFGIALRKADCRGSFIKLTWLRDLKERLQLNDQLSIERYEIISWSFACLVHLYRALCKASRFDCKEIDGPLTSLLSWA</sequence>
<dbReference type="AlphaFoldDB" id="A0A444XQX5"/>
<proteinExistence type="predicted"/>
<evidence type="ECO:0008006" key="3">
    <source>
        <dbReference type="Google" id="ProtNLM"/>
    </source>
</evidence>
<dbReference type="Proteomes" id="UP000289738">
    <property type="component" value="Chromosome B09"/>
</dbReference>
<organism evidence="1 2">
    <name type="scientific">Arachis hypogaea</name>
    <name type="common">Peanut</name>
    <dbReference type="NCBI Taxonomy" id="3818"/>
    <lineage>
        <taxon>Eukaryota</taxon>
        <taxon>Viridiplantae</taxon>
        <taxon>Streptophyta</taxon>
        <taxon>Embryophyta</taxon>
        <taxon>Tracheophyta</taxon>
        <taxon>Spermatophyta</taxon>
        <taxon>Magnoliopsida</taxon>
        <taxon>eudicotyledons</taxon>
        <taxon>Gunneridae</taxon>
        <taxon>Pentapetalae</taxon>
        <taxon>rosids</taxon>
        <taxon>fabids</taxon>
        <taxon>Fabales</taxon>
        <taxon>Fabaceae</taxon>
        <taxon>Papilionoideae</taxon>
        <taxon>50 kb inversion clade</taxon>
        <taxon>dalbergioids sensu lato</taxon>
        <taxon>Dalbergieae</taxon>
        <taxon>Pterocarpus clade</taxon>
        <taxon>Arachis</taxon>
    </lineage>
</organism>
<name>A0A444XQX5_ARAHY</name>
<evidence type="ECO:0000313" key="1">
    <source>
        <dbReference type="EMBL" id="RYQ92128.1"/>
    </source>
</evidence>
<protein>
    <recommendedName>
        <fullName evidence="3">Aminotransferase-like plant mobile domain-containing protein</fullName>
    </recommendedName>
</protein>
<comment type="caution">
    <text evidence="1">The sequence shown here is derived from an EMBL/GenBank/DDBJ whole genome shotgun (WGS) entry which is preliminary data.</text>
</comment>
<accession>A0A444XQX5</accession>
<gene>
    <name evidence="1" type="ORF">Ahy_B09g098272</name>
</gene>
<dbReference type="EMBL" id="SDMP01000019">
    <property type="protein sequence ID" value="RYQ92128.1"/>
    <property type="molecule type" value="Genomic_DNA"/>
</dbReference>
<reference evidence="1 2" key="1">
    <citation type="submission" date="2019-01" db="EMBL/GenBank/DDBJ databases">
        <title>Sequencing of cultivated peanut Arachis hypogaea provides insights into genome evolution and oil improvement.</title>
        <authorList>
            <person name="Chen X."/>
        </authorList>
    </citation>
    <scope>NUCLEOTIDE SEQUENCE [LARGE SCALE GENOMIC DNA]</scope>
    <source>
        <strain evidence="2">cv. Fuhuasheng</strain>
        <tissue evidence="1">Leaves</tissue>
    </source>
</reference>